<dbReference type="InterPro" id="IPR027994">
    <property type="entry name" value="WxL_dom"/>
</dbReference>
<sequence length="215" mass="22789">MKKKALGYVLSIIGLSAVCVTAGLQSVEAVQTKTTKGEVTYTDGTLDLDDSDAALPDNLLFGSHEIQYDADKVYYATDDGTDNENGSASNITTGKVIVTDNRSSATNGWVVKVQQAEQFKLGTDELNGAVLSTYGNPRALTNITGSNDFDPIENKLELVPGSDRTVLNAVTSDSAKGTTELDLTQFTLEVPKEASKAVGKYESTINWTVTAAPAP</sequence>
<feature type="domain" description="WxL" evidence="2">
    <location>
        <begin position="38"/>
        <end position="213"/>
    </location>
</feature>
<protein>
    <submittedName>
        <fullName evidence="3">WxL domain-containing protein</fullName>
    </submittedName>
</protein>
<evidence type="ECO:0000259" key="2">
    <source>
        <dbReference type="Pfam" id="PF13731"/>
    </source>
</evidence>
<comment type="caution">
    <text evidence="3">The sequence shown here is derived from an EMBL/GenBank/DDBJ whole genome shotgun (WGS) entry which is preliminary data.</text>
</comment>
<dbReference type="RefSeq" id="WP_218324244.1">
    <property type="nucleotide sequence ID" value="NZ_JAHUZB010000001.1"/>
</dbReference>
<organism evidence="3 4">
    <name type="scientific">Enterococcus alishanensis</name>
    <dbReference type="NCBI Taxonomy" id="1303817"/>
    <lineage>
        <taxon>Bacteria</taxon>
        <taxon>Bacillati</taxon>
        <taxon>Bacillota</taxon>
        <taxon>Bacilli</taxon>
        <taxon>Lactobacillales</taxon>
        <taxon>Enterococcaceae</taxon>
        <taxon>Enterococcus</taxon>
    </lineage>
</organism>
<feature type="chain" id="PRO_5045168082" evidence="1">
    <location>
        <begin position="23"/>
        <end position="215"/>
    </location>
</feature>
<name>A0ABS6T8G8_9ENTE</name>
<reference evidence="3 4" key="1">
    <citation type="submission" date="2021-06" db="EMBL/GenBank/DDBJ databases">
        <title>Enterococcus alishanensis sp. nov., a novel lactic acid bacterium isolated from fresh coffee beans.</title>
        <authorList>
            <person name="Chen Y.-S."/>
        </authorList>
    </citation>
    <scope>NUCLEOTIDE SEQUENCE [LARGE SCALE GENOMIC DNA]</scope>
    <source>
        <strain evidence="3 4">ALS3</strain>
    </source>
</reference>
<keyword evidence="1" id="KW-0732">Signal</keyword>
<keyword evidence="4" id="KW-1185">Reference proteome</keyword>
<feature type="signal peptide" evidence="1">
    <location>
        <begin position="1"/>
        <end position="22"/>
    </location>
</feature>
<accession>A0ABS6T8G8</accession>
<evidence type="ECO:0000256" key="1">
    <source>
        <dbReference type="SAM" id="SignalP"/>
    </source>
</evidence>
<proteinExistence type="predicted"/>
<evidence type="ECO:0000313" key="4">
    <source>
        <dbReference type="Proteomes" id="UP000774130"/>
    </source>
</evidence>
<dbReference type="Proteomes" id="UP000774130">
    <property type="component" value="Unassembled WGS sequence"/>
</dbReference>
<gene>
    <name evidence="3" type="ORF">KUA55_00660</name>
</gene>
<dbReference type="Pfam" id="PF13731">
    <property type="entry name" value="WxL"/>
    <property type="match status" value="1"/>
</dbReference>
<evidence type="ECO:0000313" key="3">
    <source>
        <dbReference type="EMBL" id="MBV7389173.1"/>
    </source>
</evidence>
<dbReference type="EMBL" id="JAHUZB010000001">
    <property type="protein sequence ID" value="MBV7389173.1"/>
    <property type="molecule type" value="Genomic_DNA"/>
</dbReference>